<dbReference type="PANTHER" id="PTHR19433">
    <property type="entry name" value="T-CELL RECEPTOR ALPHA CHAIN V REGION-RELATED"/>
    <property type="match status" value="1"/>
</dbReference>
<keyword evidence="13" id="KW-1185">Reference proteome</keyword>
<feature type="compositionally biased region" description="Polar residues" evidence="8">
    <location>
        <begin position="296"/>
        <end position="318"/>
    </location>
</feature>
<dbReference type="InterPro" id="IPR007110">
    <property type="entry name" value="Ig-like_dom"/>
</dbReference>
<dbReference type="SMART" id="SM00409">
    <property type="entry name" value="IG"/>
    <property type="match status" value="2"/>
</dbReference>
<keyword evidence="2" id="KW-1003">Cell membrane</keyword>
<evidence type="ECO:0000256" key="6">
    <source>
        <dbReference type="ARBA" id="ARBA00023157"/>
    </source>
</evidence>
<comment type="caution">
    <text evidence="12">The sequence shown here is derived from an EMBL/GenBank/DDBJ whole genome shotgun (WGS) entry which is preliminary data.</text>
</comment>
<evidence type="ECO:0000259" key="11">
    <source>
        <dbReference type="PROSITE" id="PS50835"/>
    </source>
</evidence>
<keyword evidence="5 9" id="KW-0472">Membrane</keyword>
<evidence type="ECO:0000256" key="9">
    <source>
        <dbReference type="SAM" id="Phobius"/>
    </source>
</evidence>
<keyword evidence="9" id="KW-1133">Transmembrane helix</keyword>
<evidence type="ECO:0000313" key="12">
    <source>
        <dbReference type="EMBL" id="KAG7465282.1"/>
    </source>
</evidence>
<evidence type="ECO:0000256" key="2">
    <source>
        <dbReference type="ARBA" id="ARBA00022475"/>
    </source>
</evidence>
<dbReference type="InterPro" id="IPR036179">
    <property type="entry name" value="Ig-like_dom_sf"/>
</dbReference>
<protein>
    <recommendedName>
        <fullName evidence="11">Ig-like domain-containing protein</fullName>
    </recommendedName>
</protein>
<dbReference type="InterPro" id="IPR052051">
    <property type="entry name" value="TCR_complex_component"/>
</dbReference>
<feature type="region of interest" description="Disordered" evidence="8">
    <location>
        <begin position="296"/>
        <end position="322"/>
    </location>
</feature>
<keyword evidence="3 10" id="KW-0732">Signal</keyword>
<evidence type="ECO:0000256" key="5">
    <source>
        <dbReference type="ARBA" id="ARBA00023136"/>
    </source>
</evidence>
<reference evidence="12" key="1">
    <citation type="submission" date="2021-01" db="EMBL/GenBank/DDBJ databases">
        <authorList>
            <person name="Zahm M."/>
            <person name="Roques C."/>
            <person name="Cabau C."/>
            <person name="Klopp C."/>
            <person name="Donnadieu C."/>
            <person name="Jouanno E."/>
            <person name="Lampietro C."/>
            <person name="Louis A."/>
            <person name="Herpin A."/>
            <person name="Echchiki A."/>
            <person name="Berthelot C."/>
            <person name="Parey E."/>
            <person name="Roest-Crollius H."/>
            <person name="Braasch I."/>
            <person name="Postlethwait J."/>
            <person name="Bobe J."/>
            <person name="Montfort J."/>
            <person name="Bouchez O."/>
            <person name="Begum T."/>
            <person name="Mejri S."/>
            <person name="Adams A."/>
            <person name="Chen W.-J."/>
            <person name="Guiguen Y."/>
        </authorList>
    </citation>
    <scope>NUCLEOTIDE SEQUENCE</scope>
    <source>
        <strain evidence="12">YG-15Mar2019-1</strain>
        <tissue evidence="12">Brain</tissue>
    </source>
</reference>
<evidence type="ECO:0000256" key="4">
    <source>
        <dbReference type="ARBA" id="ARBA00022859"/>
    </source>
</evidence>
<keyword evidence="7" id="KW-0325">Glycoprotein</keyword>
<dbReference type="InterPro" id="IPR013783">
    <property type="entry name" value="Ig-like_fold"/>
</dbReference>
<dbReference type="AlphaFoldDB" id="A0A9D3PRS6"/>
<keyword evidence="9" id="KW-0812">Transmembrane</keyword>
<dbReference type="Gene3D" id="2.60.40.10">
    <property type="entry name" value="Immunoglobulins"/>
    <property type="match status" value="2"/>
</dbReference>
<evidence type="ECO:0000256" key="7">
    <source>
        <dbReference type="ARBA" id="ARBA00023180"/>
    </source>
</evidence>
<dbReference type="InterPro" id="IPR003599">
    <property type="entry name" value="Ig_sub"/>
</dbReference>
<evidence type="ECO:0000256" key="10">
    <source>
        <dbReference type="SAM" id="SignalP"/>
    </source>
</evidence>
<keyword evidence="6" id="KW-1015">Disulfide bond</keyword>
<evidence type="ECO:0000256" key="1">
    <source>
        <dbReference type="ARBA" id="ARBA00004236"/>
    </source>
</evidence>
<evidence type="ECO:0000256" key="8">
    <source>
        <dbReference type="SAM" id="MobiDB-lite"/>
    </source>
</evidence>
<sequence>MRGEKLRTASMFKPILSLLLLFRTGTDLSMSAQPHDFVTFGRGDPVTLHCSLPQGHDNYFSWFRQAVGRPPLCMLTMYAHSQEATFYGEFRNDPRFSARRTGTALSLTISNPRPEDAGMYYCAARDYELMVFGGGTFLTYKGEETRNRHFIQQPVSQPVQPGDSVTLQCTIHTETCAGEHSVYWFRQGSGESSPGIIYTHGNSSDQCERSSGAGSPTQSCVYKLPKRNLSLSDAGTYYCAVATCGEILFGNGTSVEILGSDENVAIDPLVATLAASNMLCVIVIAVLLCVKHKRTPTSSGDTYQQSLQGHTEFPSSTEQSRHPEQLNYVALNFSRKKTKTREQTGDTDTHVVYSGLRC</sequence>
<proteinExistence type="predicted"/>
<dbReference type="EMBL" id="JAFDVH010000014">
    <property type="protein sequence ID" value="KAG7465282.1"/>
    <property type="molecule type" value="Genomic_DNA"/>
</dbReference>
<feature type="domain" description="Ig-like" evidence="11">
    <location>
        <begin position="14"/>
        <end position="126"/>
    </location>
</feature>
<keyword evidence="4" id="KW-0391">Immunity</keyword>
<organism evidence="12 13">
    <name type="scientific">Megalops atlanticus</name>
    <name type="common">Tarpon</name>
    <name type="synonym">Clupea gigantea</name>
    <dbReference type="NCBI Taxonomy" id="7932"/>
    <lineage>
        <taxon>Eukaryota</taxon>
        <taxon>Metazoa</taxon>
        <taxon>Chordata</taxon>
        <taxon>Craniata</taxon>
        <taxon>Vertebrata</taxon>
        <taxon>Euteleostomi</taxon>
        <taxon>Actinopterygii</taxon>
        <taxon>Neopterygii</taxon>
        <taxon>Teleostei</taxon>
        <taxon>Elopiformes</taxon>
        <taxon>Megalopidae</taxon>
        <taxon>Megalops</taxon>
    </lineage>
</organism>
<evidence type="ECO:0000313" key="13">
    <source>
        <dbReference type="Proteomes" id="UP001046870"/>
    </source>
</evidence>
<dbReference type="InterPro" id="IPR013106">
    <property type="entry name" value="Ig_V-set"/>
</dbReference>
<dbReference type="SMART" id="SM00406">
    <property type="entry name" value="IGv"/>
    <property type="match status" value="2"/>
</dbReference>
<dbReference type="GO" id="GO:0009617">
    <property type="term" value="P:response to bacterium"/>
    <property type="evidence" value="ECO:0007669"/>
    <property type="project" value="TreeGrafter"/>
</dbReference>
<dbReference type="OrthoDB" id="6370831at2759"/>
<feature type="signal peptide" evidence="10">
    <location>
        <begin position="1"/>
        <end position="31"/>
    </location>
</feature>
<dbReference type="Proteomes" id="UP001046870">
    <property type="component" value="Chromosome 14"/>
</dbReference>
<gene>
    <name evidence="12" type="ORF">MATL_G00174690</name>
</gene>
<feature type="chain" id="PRO_5039280901" description="Ig-like domain-containing protein" evidence="10">
    <location>
        <begin position="32"/>
        <end position="358"/>
    </location>
</feature>
<dbReference type="PANTHER" id="PTHR19433:SF133">
    <property type="entry name" value="IMMUNE-TYPE RECEPTOR 5 PRECURSOR-RELATED"/>
    <property type="match status" value="1"/>
</dbReference>
<comment type="subcellular location">
    <subcellularLocation>
        <location evidence="1">Cell membrane</location>
    </subcellularLocation>
</comment>
<feature type="domain" description="Ig-like" evidence="11">
    <location>
        <begin position="148"/>
        <end position="241"/>
    </location>
</feature>
<dbReference type="PROSITE" id="PS50835">
    <property type="entry name" value="IG_LIKE"/>
    <property type="match status" value="2"/>
</dbReference>
<dbReference type="CDD" id="cd00099">
    <property type="entry name" value="IgV"/>
    <property type="match status" value="2"/>
</dbReference>
<evidence type="ECO:0000256" key="3">
    <source>
        <dbReference type="ARBA" id="ARBA00022729"/>
    </source>
</evidence>
<dbReference type="SUPFAM" id="SSF48726">
    <property type="entry name" value="Immunoglobulin"/>
    <property type="match status" value="2"/>
</dbReference>
<dbReference type="GO" id="GO:0005886">
    <property type="term" value="C:plasma membrane"/>
    <property type="evidence" value="ECO:0007669"/>
    <property type="project" value="UniProtKB-SubCell"/>
</dbReference>
<accession>A0A9D3PRS6</accession>
<dbReference type="GO" id="GO:0002376">
    <property type="term" value="P:immune system process"/>
    <property type="evidence" value="ECO:0007669"/>
    <property type="project" value="UniProtKB-KW"/>
</dbReference>
<name>A0A9D3PRS6_MEGAT</name>
<dbReference type="Pfam" id="PF07686">
    <property type="entry name" value="V-set"/>
    <property type="match status" value="2"/>
</dbReference>
<feature type="transmembrane region" description="Helical" evidence="9">
    <location>
        <begin position="269"/>
        <end position="290"/>
    </location>
</feature>